<comment type="caution">
    <text evidence="1">The sequence shown here is derived from an EMBL/GenBank/DDBJ whole genome shotgun (WGS) entry which is preliminary data.</text>
</comment>
<dbReference type="AlphaFoldDB" id="A0A1L8WBN4"/>
<evidence type="ECO:0000313" key="1">
    <source>
        <dbReference type="EMBL" id="OJG78426.1"/>
    </source>
</evidence>
<evidence type="ECO:0000313" key="2">
    <source>
        <dbReference type="Proteomes" id="UP000182152"/>
    </source>
</evidence>
<dbReference type="OrthoDB" id="9815272at2"/>
<dbReference type="STRING" id="150033.RV14_GL001183"/>
<name>A0A1L8WBN4_9ENTE</name>
<keyword evidence="2" id="KW-1185">Reference proteome</keyword>
<gene>
    <name evidence="1" type="ORF">RV14_GL001183</name>
</gene>
<evidence type="ECO:0008006" key="3">
    <source>
        <dbReference type="Google" id="ProtNLM"/>
    </source>
</evidence>
<protein>
    <recommendedName>
        <fullName evidence="3">DNA methylase adenine-specific domain-containing protein</fullName>
    </recommendedName>
</protein>
<dbReference type="InterPro" id="IPR029063">
    <property type="entry name" value="SAM-dependent_MTases_sf"/>
</dbReference>
<dbReference type="Gene3D" id="3.40.50.150">
    <property type="entry name" value="Vaccinia Virus protein VP39"/>
    <property type="match status" value="1"/>
</dbReference>
<dbReference type="RefSeq" id="WP_071856136.1">
    <property type="nucleotide sequence ID" value="NZ_JXLB01000024.1"/>
</dbReference>
<organism evidence="1 2">
    <name type="scientific">Enterococcus ratti</name>
    <dbReference type="NCBI Taxonomy" id="150033"/>
    <lineage>
        <taxon>Bacteria</taxon>
        <taxon>Bacillati</taxon>
        <taxon>Bacillota</taxon>
        <taxon>Bacilli</taxon>
        <taxon>Lactobacillales</taxon>
        <taxon>Enterococcaceae</taxon>
        <taxon>Enterococcus</taxon>
    </lineage>
</organism>
<reference evidence="1 2" key="1">
    <citation type="submission" date="2014-12" db="EMBL/GenBank/DDBJ databases">
        <title>Draft genome sequences of 29 type strains of Enterococci.</title>
        <authorList>
            <person name="Zhong Z."/>
            <person name="Sun Z."/>
            <person name="Liu W."/>
            <person name="Zhang W."/>
            <person name="Zhang H."/>
        </authorList>
    </citation>
    <scope>NUCLEOTIDE SEQUENCE [LARGE SCALE GENOMIC DNA]</scope>
    <source>
        <strain evidence="1 2">DSM 15687</strain>
    </source>
</reference>
<sequence>MDSYYIHDYFIKHSLDLVHEGGIVAVITSSGTLDKKDSYFRKELSNQAELLGAVRLPETAFKEIVYELLICI</sequence>
<dbReference type="SUPFAM" id="SSF53335">
    <property type="entry name" value="S-adenosyl-L-methionine-dependent methyltransferases"/>
    <property type="match status" value="1"/>
</dbReference>
<proteinExistence type="predicted"/>
<dbReference type="EMBL" id="JXLB01000024">
    <property type="protein sequence ID" value="OJG78426.1"/>
    <property type="molecule type" value="Genomic_DNA"/>
</dbReference>
<accession>A0A1L8WBN4</accession>
<dbReference type="Proteomes" id="UP000182152">
    <property type="component" value="Unassembled WGS sequence"/>
</dbReference>